<dbReference type="InterPro" id="IPR011009">
    <property type="entry name" value="Kinase-like_dom_sf"/>
</dbReference>
<dbReference type="InterPro" id="IPR051678">
    <property type="entry name" value="AGP_Transferase"/>
</dbReference>
<keyword evidence="2" id="KW-0418">Kinase</keyword>
<keyword evidence="3" id="KW-1185">Reference proteome</keyword>
<organism evidence="2 3">
    <name type="scientific">Pleomassaria siparia CBS 279.74</name>
    <dbReference type="NCBI Taxonomy" id="1314801"/>
    <lineage>
        <taxon>Eukaryota</taxon>
        <taxon>Fungi</taxon>
        <taxon>Dikarya</taxon>
        <taxon>Ascomycota</taxon>
        <taxon>Pezizomycotina</taxon>
        <taxon>Dothideomycetes</taxon>
        <taxon>Pleosporomycetidae</taxon>
        <taxon>Pleosporales</taxon>
        <taxon>Pleomassariaceae</taxon>
        <taxon>Pleomassaria</taxon>
    </lineage>
</organism>
<dbReference type="PANTHER" id="PTHR21310">
    <property type="entry name" value="AMINOGLYCOSIDE PHOSPHOTRANSFERASE-RELATED-RELATED"/>
    <property type="match status" value="1"/>
</dbReference>
<dbReference type="EMBL" id="MU005775">
    <property type="protein sequence ID" value="KAF2706951.1"/>
    <property type="molecule type" value="Genomic_DNA"/>
</dbReference>
<dbReference type="OrthoDB" id="2906425at2759"/>
<dbReference type="AlphaFoldDB" id="A0A6G1K3D1"/>
<dbReference type="InterPro" id="IPR002575">
    <property type="entry name" value="Aminoglycoside_PTrfase"/>
</dbReference>
<dbReference type="SUPFAM" id="SSF56112">
    <property type="entry name" value="Protein kinase-like (PK-like)"/>
    <property type="match status" value="1"/>
</dbReference>
<evidence type="ECO:0000313" key="3">
    <source>
        <dbReference type="Proteomes" id="UP000799428"/>
    </source>
</evidence>
<evidence type="ECO:0000259" key="1">
    <source>
        <dbReference type="Pfam" id="PF01636"/>
    </source>
</evidence>
<proteinExistence type="predicted"/>
<dbReference type="PANTHER" id="PTHR21310:SF55">
    <property type="entry name" value="AMINOGLYCOSIDE PHOSPHOTRANSFERASE DOMAIN-CONTAINING PROTEIN"/>
    <property type="match status" value="1"/>
</dbReference>
<name>A0A6G1K3D1_9PLEO</name>
<sequence>MQSLRVGHTARTRKFVHSKDPHCIYARSGGGLWHIGNEWFLWDRVNNGRLGNDFITHQFLRSHTIQNIPLVEKMQLISEPTDKVQFTLMSRTRGIPLRDIWDSLSKEQKQGYRDQLIAALREMRQFTAPFPQRADGTPLHDKIIAECQPAAANCKSIGKTKEEWFNNIADELRYGISLMLETKDATIIQERFQQLQDNFPEPGTCVLTHGDLTLGNIIVDIHNGRIVAIIDWERAGFYPWWAERLFATMGGSSELLDPIWDKVCPDVDDEAFFAAVSPVMDVRLVWEECPIEHSEEDDAWFQRAFCECKPFGGKIYKKFLGAKLEHRIDYQD</sequence>
<protein>
    <submittedName>
        <fullName evidence="2">Kinase-like protein</fullName>
    </submittedName>
</protein>
<dbReference type="Proteomes" id="UP000799428">
    <property type="component" value="Unassembled WGS sequence"/>
</dbReference>
<feature type="domain" description="Aminoglycoside phosphotransferase" evidence="1">
    <location>
        <begin position="59"/>
        <end position="243"/>
    </location>
</feature>
<dbReference type="Gene3D" id="3.90.1200.10">
    <property type="match status" value="1"/>
</dbReference>
<reference evidence="2" key="1">
    <citation type="journal article" date="2020" name="Stud. Mycol.">
        <title>101 Dothideomycetes genomes: a test case for predicting lifestyles and emergence of pathogens.</title>
        <authorList>
            <person name="Haridas S."/>
            <person name="Albert R."/>
            <person name="Binder M."/>
            <person name="Bloem J."/>
            <person name="Labutti K."/>
            <person name="Salamov A."/>
            <person name="Andreopoulos B."/>
            <person name="Baker S."/>
            <person name="Barry K."/>
            <person name="Bills G."/>
            <person name="Bluhm B."/>
            <person name="Cannon C."/>
            <person name="Castanera R."/>
            <person name="Culley D."/>
            <person name="Daum C."/>
            <person name="Ezra D."/>
            <person name="Gonzalez J."/>
            <person name="Henrissat B."/>
            <person name="Kuo A."/>
            <person name="Liang C."/>
            <person name="Lipzen A."/>
            <person name="Lutzoni F."/>
            <person name="Magnuson J."/>
            <person name="Mondo S."/>
            <person name="Nolan M."/>
            <person name="Ohm R."/>
            <person name="Pangilinan J."/>
            <person name="Park H.-J."/>
            <person name="Ramirez L."/>
            <person name="Alfaro M."/>
            <person name="Sun H."/>
            <person name="Tritt A."/>
            <person name="Yoshinaga Y."/>
            <person name="Zwiers L.-H."/>
            <person name="Turgeon B."/>
            <person name="Goodwin S."/>
            <person name="Spatafora J."/>
            <person name="Crous P."/>
            <person name="Grigoriev I."/>
        </authorList>
    </citation>
    <scope>NUCLEOTIDE SEQUENCE</scope>
    <source>
        <strain evidence="2">CBS 279.74</strain>
    </source>
</reference>
<evidence type="ECO:0000313" key="2">
    <source>
        <dbReference type="EMBL" id="KAF2706951.1"/>
    </source>
</evidence>
<dbReference type="GO" id="GO:0016301">
    <property type="term" value="F:kinase activity"/>
    <property type="evidence" value="ECO:0007669"/>
    <property type="project" value="UniProtKB-KW"/>
</dbReference>
<keyword evidence="2" id="KW-0808">Transferase</keyword>
<gene>
    <name evidence="2" type="ORF">K504DRAFT_505031</name>
</gene>
<dbReference type="Pfam" id="PF01636">
    <property type="entry name" value="APH"/>
    <property type="match status" value="1"/>
</dbReference>
<accession>A0A6G1K3D1</accession>